<gene>
    <name evidence="2" type="ORF">FHX37_4491</name>
</gene>
<evidence type="ECO:0000259" key="1">
    <source>
        <dbReference type="Pfam" id="PF04149"/>
    </source>
</evidence>
<dbReference type="EMBL" id="VFQC01000003">
    <property type="protein sequence ID" value="TQN27762.1"/>
    <property type="molecule type" value="Genomic_DNA"/>
</dbReference>
<dbReference type="OrthoDB" id="3430276at2"/>
<dbReference type="RefSeq" id="WP_141926177.1">
    <property type="nucleotide sequence ID" value="NZ_VFQC01000003.1"/>
</dbReference>
<evidence type="ECO:0000313" key="2">
    <source>
        <dbReference type="EMBL" id="TQN27762.1"/>
    </source>
</evidence>
<protein>
    <submittedName>
        <fullName evidence="2">Uncharacterized protein DUF397</fullName>
    </submittedName>
</protein>
<name>A0A543N7F9_9ACTN</name>
<comment type="caution">
    <text evidence="2">The sequence shown here is derived from an EMBL/GenBank/DDBJ whole genome shotgun (WGS) entry which is preliminary data.</text>
</comment>
<evidence type="ECO:0000313" key="3">
    <source>
        <dbReference type="Proteomes" id="UP000317422"/>
    </source>
</evidence>
<dbReference type="AlphaFoldDB" id="A0A543N7F9"/>
<organism evidence="2 3">
    <name type="scientific">Haloactinospora alba</name>
    <dbReference type="NCBI Taxonomy" id="405555"/>
    <lineage>
        <taxon>Bacteria</taxon>
        <taxon>Bacillati</taxon>
        <taxon>Actinomycetota</taxon>
        <taxon>Actinomycetes</taxon>
        <taxon>Streptosporangiales</taxon>
        <taxon>Nocardiopsidaceae</taxon>
        <taxon>Haloactinospora</taxon>
    </lineage>
</organism>
<proteinExistence type="predicted"/>
<feature type="domain" description="DUF397" evidence="1">
    <location>
        <begin position="6"/>
        <end position="58"/>
    </location>
</feature>
<reference evidence="2 3" key="1">
    <citation type="submission" date="2019-06" db="EMBL/GenBank/DDBJ databases">
        <title>Sequencing the genomes of 1000 actinobacteria strains.</title>
        <authorList>
            <person name="Klenk H.-P."/>
        </authorList>
    </citation>
    <scope>NUCLEOTIDE SEQUENCE [LARGE SCALE GENOMIC DNA]</scope>
    <source>
        <strain evidence="2 3">DSM 45015</strain>
    </source>
</reference>
<keyword evidence="3" id="KW-1185">Reference proteome</keyword>
<dbReference type="Pfam" id="PF04149">
    <property type="entry name" value="DUF397"/>
    <property type="match status" value="1"/>
</dbReference>
<accession>A0A543N7F9</accession>
<dbReference type="InterPro" id="IPR007278">
    <property type="entry name" value="DUF397"/>
</dbReference>
<sequence length="62" mass="6910">MADRREWHKSSYSNGNNASCVEVAEEANAVGVRDSQNRELGHICFSPNAWATFLHGLKGSRF</sequence>
<dbReference type="Proteomes" id="UP000317422">
    <property type="component" value="Unassembled WGS sequence"/>
</dbReference>